<feature type="region of interest" description="Disordered" evidence="2">
    <location>
        <begin position="137"/>
        <end position="172"/>
    </location>
</feature>
<accession>A0A1F4XN53</accession>
<comment type="caution">
    <text evidence="4">The sequence shown here is derived from an EMBL/GenBank/DDBJ whole genome shotgun (WGS) entry which is preliminary data.</text>
</comment>
<evidence type="ECO:0000256" key="3">
    <source>
        <dbReference type="SAM" id="Phobius"/>
    </source>
</evidence>
<feature type="compositionally biased region" description="Low complexity" evidence="2">
    <location>
        <begin position="158"/>
        <end position="172"/>
    </location>
</feature>
<sequence length="172" mass="18879">MQFKVPQDVQRADKILGPLTVRGFLTALGGGALAYIAYLTLNASTWPFVAIIIISLTAALIFLRIHDMSFTQYLFSLLIYVFRPQRRLWVQHAGDISIPLSYQPELAVKKAEKVEEKAQKTIAALAEELAAAEAKEKERFKEVGKPSTPRASLATIVKPATTPAKPATTGKV</sequence>
<dbReference type="AlphaFoldDB" id="A0A1F4XN53"/>
<proteinExistence type="predicted"/>
<evidence type="ECO:0000313" key="4">
    <source>
        <dbReference type="EMBL" id="OGC83048.1"/>
    </source>
</evidence>
<dbReference type="InterPro" id="IPR024414">
    <property type="entry name" value="Uncharacterised_PrgI"/>
</dbReference>
<dbReference type="EMBL" id="MEWS01000001">
    <property type="protein sequence ID" value="OGC83048.1"/>
    <property type="molecule type" value="Genomic_DNA"/>
</dbReference>
<evidence type="ECO:0008006" key="6">
    <source>
        <dbReference type="Google" id="ProtNLM"/>
    </source>
</evidence>
<keyword evidence="3" id="KW-0472">Membrane</keyword>
<name>A0A1F4XN53_9BACT</name>
<dbReference type="Proteomes" id="UP000177521">
    <property type="component" value="Unassembled WGS sequence"/>
</dbReference>
<evidence type="ECO:0000256" key="1">
    <source>
        <dbReference type="SAM" id="Coils"/>
    </source>
</evidence>
<feature type="transmembrane region" description="Helical" evidence="3">
    <location>
        <begin position="45"/>
        <end position="63"/>
    </location>
</feature>
<dbReference type="Pfam" id="PF12666">
    <property type="entry name" value="PrgI"/>
    <property type="match status" value="1"/>
</dbReference>
<feature type="coiled-coil region" evidence="1">
    <location>
        <begin position="108"/>
        <end position="135"/>
    </location>
</feature>
<evidence type="ECO:0000256" key="2">
    <source>
        <dbReference type="SAM" id="MobiDB-lite"/>
    </source>
</evidence>
<protein>
    <recommendedName>
        <fullName evidence="6">PrgI family protein</fullName>
    </recommendedName>
</protein>
<organism evidence="4 5">
    <name type="scientific">Candidatus Abawacabacteria bacterium RIFCSPHIGHO2_01_FULL_46_8</name>
    <dbReference type="NCBI Taxonomy" id="1817815"/>
    <lineage>
        <taxon>Bacteria</taxon>
        <taxon>Candidatus Abawacaibacteriota</taxon>
    </lineage>
</organism>
<gene>
    <name evidence="4" type="ORF">A2788_01425</name>
</gene>
<keyword evidence="3" id="KW-1133">Transmembrane helix</keyword>
<keyword evidence="1" id="KW-0175">Coiled coil</keyword>
<feature type="transmembrane region" description="Helical" evidence="3">
    <location>
        <begin position="21"/>
        <end position="39"/>
    </location>
</feature>
<keyword evidence="3" id="KW-0812">Transmembrane</keyword>
<reference evidence="4 5" key="1">
    <citation type="journal article" date="2016" name="Nat. Commun.">
        <title>Thousands of microbial genomes shed light on interconnected biogeochemical processes in an aquifer system.</title>
        <authorList>
            <person name="Anantharaman K."/>
            <person name="Brown C.T."/>
            <person name="Hug L.A."/>
            <person name="Sharon I."/>
            <person name="Castelle C.J."/>
            <person name="Probst A.J."/>
            <person name="Thomas B.C."/>
            <person name="Singh A."/>
            <person name="Wilkins M.J."/>
            <person name="Karaoz U."/>
            <person name="Brodie E.L."/>
            <person name="Williams K.H."/>
            <person name="Hubbard S.S."/>
            <person name="Banfield J.F."/>
        </authorList>
    </citation>
    <scope>NUCLEOTIDE SEQUENCE [LARGE SCALE GENOMIC DNA]</scope>
</reference>
<evidence type="ECO:0000313" key="5">
    <source>
        <dbReference type="Proteomes" id="UP000177521"/>
    </source>
</evidence>